<feature type="signal peptide" evidence="6">
    <location>
        <begin position="1"/>
        <end position="24"/>
    </location>
</feature>
<comment type="similarity">
    <text evidence="1 5">Belongs to the insulin family.</text>
</comment>
<dbReference type="SMART" id="SM00078">
    <property type="entry name" value="IlGF"/>
    <property type="match status" value="1"/>
</dbReference>
<evidence type="ECO:0000256" key="3">
    <source>
        <dbReference type="ARBA" id="ARBA00022729"/>
    </source>
</evidence>
<comment type="caution">
    <text evidence="8">The sequence shown here is derived from an EMBL/GenBank/DDBJ whole genome shotgun (WGS) entry which is preliminary data.</text>
</comment>
<dbReference type="SUPFAM" id="SSF56994">
    <property type="entry name" value="Insulin-like"/>
    <property type="match status" value="1"/>
</dbReference>
<sequence length="138" mass="15810">MEGMCKCPLVLLGVLFLNLGTVLGHLEWTCTLETKREAPRGVCGRRLPDLLSLVCVSFGGYREKWFRKRSDDDTAHNLKNIILGKRDAFSYLSKRRSSYGEQGITCECCYHACSFRELRQYCKDPNQIKKRSVLIGNK</sequence>
<proteinExistence type="inferred from homology"/>
<dbReference type="GO" id="GO:0005576">
    <property type="term" value="C:extracellular region"/>
    <property type="evidence" value="ECO:0007669"/>
    <property type="project" value="UniProtKB-SubCell"/>
</dbReference>
<protein>
    <recommendedName>
        <fullName evidence="7">Insulin-like domain-containing protein</fullName>
    </recommendedName>
</protein>
<dbReference type="Gene3D" id="1.10.100.10">
    <property type="entry name" value="Insulin-like"/>
    <property type="match status" value="1"/>
</dbReference>
<evidence type="ECO:0000313" key="9">
    <source>
        <dbReference type="Proteomes" id="UP001347796"/>
    </source>
</evidence>
<keyword evidence="2" id="KW-0165">Cleavage on pair of basic residues</keyword>
<accession>A0AAN8QBZ8</accession>
<evidence type="ECO:0000313" key="8">
    <source>
        <dbReference type="EMBL" id="KAK6187740.1"/>
    </source>
</evidence>
<evidence type="ECO:0000259" key="7">
    <source>
        <dbReference type="SMART" id="SM00078"/>
    </source>
</evidence>
<dbReference type="PANTHER" id="PTHR13647">
    <property type="entry name" value="INSULIN-LIKE PEPTIDE 2-RELATED"/>
    <property type="match status" value="1"/>
</dbReference>
<evidence type="ECO:0000256" key="6">
    <source>
        <dbReference type="SAM" id="SignalP"/>
    </source>
</evidence>
<keyword evidence="5" id="KW-0964">Secreted</keyword>
<dbReference type="Proteomes" id="UP001347796">
    <property type="component" value="Unassembled WGS sequence"/>
</dbReference>
<comment type="subcellular location">
    <subcellularLocation>
        <location evidence="5">Secreted</location>
    </subcellularLocation>
</comment>
<evidence type="ECO:0000256" key="4">
    <source>
        <dbReference type="ARBA" id="ARBA00023157"/>
    </source>
</evidence>
<name>A0AAN8QBZ8_PATCE</name>
<dbReference type="Pfam" id="PF00049">
    <property type="entry name" value="Insulin"/>
    <property type="match status" value="1"/>
</dbReference>
<dbReference type="GO" id="GO:0005179">
    <property type="term" value="F:hormone activity"/>
    <property type="evidence" value="ECO:0007669"/>
    <property type="project" value="InterPro"/>
</dbReference>
<dbReference type="InterPro" id="IPR016179">
    <property type="entry name" value="Insulin-like"/>
</dbReference>
<dbReference type="InterPro" id="IPR022353">
    <property type="entry name" value="Insulin_CS"/>
</dbReference>
<keyword evidence="3 6" id="KW-0732">Signal</keyword>
<feature type="chain" id="PRO_5043012759" description="Insulin-like domain-containing protein" evidence="6">
    <location>
        <begin position="25"/>
        <end position="138"/>
    </location>
</feature>
<keyword evidence="9" id="KW-1185">Reference proteome</keyword>
<dbReference type="InterPro" id="IPR036438">
    <property type="entry name" value="Insulin-like_sf"/>
</dbReference>
<organism evidence="8 9">
    <name type="scientific">Patella caerulea</name>
    <name type="common">Rayed Mediterranean limpet</name>
    <dbReference type="NCBI Taxonomy" id="87958"/>
    <lineage>
        <taxon>Eukaryota</taxon>
        <taxon>Metazoa</taxon>
        <taxon>Spiralia</taxon>
        <taxon>Lophotrochozoa</taxon>
        <taxon>Mollusca</taxon>
        <taxon>Gastropoda</taxon>
        <taxon>Patellogastropoda</taxon>
        <taxon>Patelloidea</taxon>
        <taxon>Patellidae</taxon>
        <taxon>Patella</taxon>
    </lineage>
</organism>
<evidence type="ECO:0000256" key="2">
    <source>
        <dbReference type="ARBA" id="ARBA00022685"/>
    </source>
</evidence>
<gene>
    <name evidence="8" type="ORF">SNE40_005697</name>
</gene>
<dbReference type="CDD" id="cd04366">
    <property type="entry name" value="IlGF_insulin_bombyxin_like"/>
    <property type="match status" value="1"/>
</dbReference>
<dbReference type="InterPro" id="IPR022352">
    <property type="entry name" value="Ins/IGF/rlx"/>
</dbReference>
<dbReference type="PANTHER" id="PTHR13647:SF4">
    <property type="entry name" value="INSULIN-LIKE PEPTIDE 1-RELATED"/>
    <property type="match status" value="1"/>
</dbReference>
<evidence type="ECO:0000256" key="1">
    <source>
        <dbReference type="ARBA" id="ARBA00009034"/>
    </source>
</evidence>
<dbReference type="PRINTS" id="PR00276">
    <property type="entry name" value="INSULINFAMLY"/>
</dbReference>
<dbReference type="AlphaFoldDB" id="A0AAN8QBZ8"/>
<keyword evidence="4" id="KW-1015">Disulfide bond</keyword>
<dbReference type="PROSITE" id="PS00262">
    <property type="entry name" value="INSULIN"/>
    <property type="match status" value="1"/>
</dbReference>
<reference evidence="8 9" key="1">
    <citation type="submission" date="2024-01" db="EMBL/GenBank/DDBJ databases">
        <title>The genome of the rayed Mediterranean limpet Patella caerulea (Linnaeus, 1758).</title>
        <authorList>
            <person name="Anh-Thu Weber A."/>
            <person name="Halstead-Nussloch G."/>
        </authorList>
    </citation>
    <scope>NUCLEOTIDE SEQUENCE [LARGE SCALE GENOMIC DNA]</scope>
    <source>
        <strain evidence="8">AATW-2023a</strain>
        <tissue evidence="8">Whole specimen</tissue>
    </source>
</reference>
<dbReference type="EMBL" id="JAZGQO010000004">
    <property type="protein sequence ID" value="KAK6187740.1"/>
    <property type="molecule type" value="Genomic_DNA"/>
</dbReference>
<evidence type="ECO:0000256" key="5">
    <source>
        <dbReference type="RuleBase" id="RU000406"/>
    </source>
</evidence>
<feature type="domain" description="Insulin-like" evidence="7">
    <location>
        <begin position="40"/>
        <end position="122"/>
    </location>
</feature>